<dbReference type="PANTHER" id="PTHR38795">
    <property type="entry name" value="DUF6604 DOMAIN-CONTAINING PROTEIN"/>
    <property type="match status" value="1"/>
</dbReference>
<sequence>MILSDLAGIRSSVEKTWSNHLDGSFDLAASSAAMNTACVLRRNLIEDMLPVFKDYGGPFAVCDKFFVHILGVQGYDTEKIMEWATREITHDYFYDIADGMLFYTGRVIMAFSRRSNKEDEFIRGIKETRGTRGVNFFLIFAAQIILDVHHVMRHHASQGVDILMFEISEMNEAIESHPECQKNLETPTQSKCQAAALRELQKGMV</sequence>
<keyword evidence="3" id="KW-1185">Reference proteome</keyword>
<dbReference type="PANTHER" id="PTHR38795:SF1">
    <property type="entry name" value="DUF6604 DOMAIN-CONTAINING PROTEIN"/>
    <property type="match status" value="1"/>
</dbReference>
<comment type="caution">
    <text evidence="2">The sequence shown here is derived from an EMBL/GenBank/DDBJ whole genome shotgun (WGS) entry which is preliminary data.</text>
</comment>
<organism evidence="2 3">
    <name type="scientific">Neonectria magnoliae</name>
    <dbReference type="NCBI Taxonomy" id="2732573"/>
    <lineage>
        <taxon>Eukaryota</taxon>
        <taxon>Fungi</taxon>
        <taxon>Dikarya</taxon>
        <taxon>Ascomycota</taxon>
        <taxon>Pezizomycotina</taxon>
        <taxon>Sordariomycetes</taxon>
        <taxon>Hypocreomycetidae</taxon>
        <taxon>Hypocreales</taxon>
        <taxon>Nectriaceae</taxon>
        <taxon>Neonectria</taxon>
    </lineage>
</organism>
<feature type="domain" description="DUF6604" evidence="1">
    <location>
        <begin position="2"/>
        <end position="50"/>
    </location>
</feature>
<dbReference type="InterPro" id="IPR046539">
    <property type="entry name" value="DUF6604"/>
</dbReference>
<dbReference type="Pfam" id="PF20253">
    <property type="entry name" value="DUF6604"/>
    <property type="match status" value="1"/>
</dbReference>
<evidence type="ECO:0000313" key="2">
    <source>
        <dbReference type="EMBL" id="KAK7431170.1"/>
    </source>
</evidence>
<dbReference type="EMBL" id="JAZAVK010000013">
    <property type="protein sequence ID" value="KAK7431170.1"/>
    <property type="molecule type" value="Genomic_DNA"/>
</dbReference>
<reference evidence="2 3" key="1">
    <citation type="journal article" date="2025" name="Microbiol. Resour. Announc.">
        <title>Draft genome sequences for Neonectria magnoliae and Neonectria punicea, canker pathogens of Liriodendron tulipifera and Acer saccharum in West Virginia.</title>
        <authorList>
            <person name="Petronek H.M."/>
            <person name="Kasson M.T."/>
            <person name="Metheny A.M."/>
            <person name="Stauder C.M."/>
            <person name="Lovett B."/>
            <person name="Lynch S.C."/>
            <person name="Garnas J.R."/>
            <person name="Kasson L.R."/>
            <person name="Stajich J.E."/>
        </authorList>
    </citation>
    <scope>NUCLEOTIDE SEQUENCE [LARGE SCALE GENOMIC DNA]</scope>
    <source>
        <strain evidence="2 3">NRRL 64651</strain>
    </source>
</reference>
<proteinExistence type="predicted"/>
<gene>
    <name evidence="2" type="ORF">QQZ08_002210</name>
</gene>
<dbReference type="Proteomes" id="UP001498421">
    <property type="component" value="Unassembled WGS sequence"/>
</dbReference>
<name>A0ABR1ICJ6_9HYPO</name>
<evidence type="ECO:0000259" key="1">
    <source>
        <dbReference type="Pfam" id="PF20253"/>
    </source>
</evidence>
<protein>
    <recommendedName>
        <fullName evidence="1">DUF6604 domain-containing protein</fullName>
    </recommendedName>
</protein>
<evidence type="ECO:0000313" key="3">
    <source>
        <dbReference type="Proteomes" id="UP001498421"/>
    </source>
</evidence>
<accession>A0ABR1ICJ6</accession>